<dbReference type="InterPro" id="IPR004358">
    <property type="entry name" value="Sig_transdc_His_kin-like_C"/>
</dbReference>
<feature type="transmembrane region" description="Helical" evidence="8">
    <location>
        <begin position="36"/>
        <end position="53"/>
    </location>
</feature>
<keyword evidence="8" id="KW-0472">Membrane</keyword>
<organism evidence="10 11">
    <name type="scientific">Rhodocytophaga aerolata</name>
    <dbReference type="NCBI Taxonomy" id="455078"/>
    <lineage>
        <taxon>Bacteria</taxon>
        <taxon>Pseudomonadati</taxon>
        <taxon>Bacteroidota</taxon>
        <taxon>Cytophagia</taxon>
        <taxon>Cytophagales</taxon>
        <taxon>Rhodocytophagaceae</taxon>
        <taxon>Rhodocytophaga</taxon>
    </lineage>
</organism>
<feature type="domain" description="Histidine kinase" evidence="9">
    <location>
        <begin position="201"/>
        <end position="411"/>
    </location>
</feature>
<comment type="caution">
    <text evidence="10">The sequence shown here is derived from an EMBL/GenBank/DDBJ whole genome shotgun (WGS) entry which is preliminary data.</text>
</comment>
<dbReference type="EC" id="2.7.13.3" evidence="2"/>
<evidence type="ECO:0000256" key="8">
    <source>
        <dbReference type="SAM" id="Phobius"/>
    </source>
</evidence>
<evidence type="ECO:0000256" key="7">
    <source>
        <dbReference type="SAM" id="Coils"/>
    </source>
</evidence>
<dbReference type="CDD" id="cd00075">
    <property type="entry name" value="HATPase"/>
    <property type="match status" value="1"/>
</dbReference>
<evidence type="ECO:0000313" key="10">
    <source>
        <dbReference type="EMBL" id="MDO1448679.1"/>
    </source>
</evidence>
<dbReference type="Gene3D" id="1.10.287.130">
    <property type="match status" value="1"/>
</dbReference>
<dbReference type="InterPro" id="IPR036890">
    <property type="entry name" value="HATPase_C_sf"/>
</dbReference>
<dbReference type="PANTHER" id="PTHR43711:SF26">
    <property type="entry name" value="SENSOR HISTIDINE KINASE RCSC"/>
    <property type="match status" value="1"/>
</dbReference>
<dbReference type="SUPFAM" id="SSF55874">
    <property type="entry name" value="ATPase domain of HSP90 chaperone/DNA topoisomerase II/histidine kinase"/>
    <property type="match status" value="1"/>
</dbReference>
<evidence type="ECO:0000256" key="6">
    <source>
        <dbReference type="ARBA" id="ARBA00023012"/>
    </source>
</evidence>
<dbReference type="EMBL" id="JAUKPO010000013">
    <property type="protein sequence ID" value="MDO1448679.1"/>
    <property type="molecule type" value="Genomic_DNA"/>
</dbReference>
<dbReference type="InterPro" id="IPR050736">
    <property type="entry name" value="Sensor_HK_Regulatory"/>
</dbReference>
<dbReference type="GO" id="GO:0016301">
    <property type="term" value="F:kinase activity"/>
    <property type="evidence" value="ECO:0007669"/>
    <property type="project" value="UniProtKB-KW"/>
</dbReference>
<dbReference type="PROSITE" id="PS50109">
    <property type="entry name" value="HIS_KIN"/>
    <property type="match status" value="1"/>
</dbReference>
<keyword evidence="11" id="KW-1185">Reference proteome</keyword>
<feature type="transmembrane region" description="Helical" evidence="8">
    <location>
        <begin position="65"/>
        <end position="86"/>
    </location>
</feature>
<dbReference type="InterPro" id="IPR005467">
    <property type="entry name" value="His_kinase_dom"/>
</dbReference>
<evidence type="ECO:0000256" key="1">
    <source>
        <dbReference type="ARBA" id="ARBA00000085"/>
    </source>
</evidence>
<sequence>MHIFSRAHAFLISTDLLFVALMLGPFFLIRKRNFEAAANLIIFGVAFVIIMQNPVTDLVFDTPHTYNRCLETSVLFMAAIVLVGLFAYQSYQLVMLVGIALAATFVHYLILIERFYQGQHSAASITFIVTYLFIMFLAGLLSKFMLGMYNKIIYIAEKESHKVKLANQTLELKVAERTQELEVQNEELKKVNSELDRFVYSVSHDLRAPLLSTLGLIEISRNEKDEQEKYRYLELMHKSIRKLDNFIIDIINLSKNARLDLHHDLIDFDKLIQSVLDEHSYIEQSKSIEFKKDIQQTGDFYTDSKRLLIILNNLISNAIRYSNSEMPFVQITVQADLEKATIKISDNGIGIGPEHLEKIFQMFYRASQSKSGSGLGLYIVKETVQKLKGTVQVQSQVNEGSTFIVGLPSLKAHKPEQTSYTLADKQINSY</sequence>
<dbReference type="InterPro" id="IPR036097">
    <property type="entry name" value="HisK_dim/P_sf"/>
</dbReference>
<comment type="catalytic activity">
    <reaction evidence="1">
        <text>ATP + protein L-histidine = ADP + protein N-phospho-L-histidine.</text>
        <dbReference type="EC" id="2.7.13.3"/>
    </reaction>
</comment>
<keyword evidence="8" id="KW-1133">Transmembrane helix</keyword>
<dbReference type="SMART" id="SM00387">
    <property type="entry name" value="HATPase_c"/>
    <property type="match status" value="1"/>
</dbReference>
<evidence type="ECO:0000256" key="5">
    <source>
        <dbReference type="ARBA" id="ARBA00022777"/>
    </source>
</evidence>
<keyword evidence="7" id="KW-0175">Coiled coil</keyword>
<dbReference type="Proteomes" id="UP001168528">
    <property type="component" value="Unassembled WGS sequence"/>
</dbReference>
<evidence type="ECO:0000313" key="11">
    <source>
        <dbReference type="Proteomes" id="UP001168528"/>
    </source>
</evidence>
<keyword evidence="4" id="KW-0808">Transferase</keyword>
<evidence type="ECO:0000256" key="4">
    <source>
        <dbReference type="ARBA" id="ARBA00022679"/>
    </source>
</evidence>
<keyword evidence="6" id="KW-0902">Two-component regulatory system</keyword>
<keyword evidence="8" id="KW-0812">Transmembrane</keyword>
<evidence type="ECO:0000256" key="2">
    <source>
        <dbReference type="ARBA" id="ARBA00012438"/>
    </source>
</evidence>
<dbReference type="Pfam" id="PF02518">
    <property type="entry name" value="HATPase_c"/>
    <property type="match status" value="1"/>
</dbReference>
<feature type="transmembrane region" description="Helical" evidence="8">
    <location>
        <begin position="93"/>
        <end position="110"/>
    </location>
</feature>
<feature type="transmembrane region" description="Helical" evidence="8">
    <location>
        <begin position="6"/>
        <end position="29"/>
    </location>
</feature>
<dbReference type="PRINTS" id="PR00344">
    <property type="entry name" value="BCTRLSENSOR"/>
</dbReference>
<dbReference type="InterPro" id="IPR003661">
    <property type="entry name" value="HisK_dim/P_dom"/>
</dbReference>
<evidence type="ECO:0000256" key="3">
    <source>
        <dbReference type="ARBA" id="ARBA00022553"/>
    </source>
</evidence>
<protein>
    <recommendedName>
        <fullName evidence="2">histidine kinase</fullName>
        <ecNumber evidence="2">2.7.13.3</ecNumber>
    </recommendedName>
</protein>
<dbReference type="PANTHER" id="PTHR43711">
    <property type="entry name" value="TWO-COMPONENT HISTIDINE KINASE"/>
    <property type="match status" value="1"/>
</dbReference>
<keyword evidence="5 10" id="KW-0418">Kinase</keyword>
<dbReference type="Gene3D" id="3.30.565.10">
    <property type="entry name" value="Histidine kinase-like ATPase, C-terminal domain"/>
    <property type="match status" value="1"/>
</dbReference>
<evidence type="ECO:0000259" key="9">
    <source>
        <dbReference type="PROSITE" id="PS50109"/>
    </source>
</evidence>
<dbReference type="CDD" id="cd00082">
    <property type="entry name" value="HisKA"/>
    <property type="match status" value="1"/>
</dbReference>
<dbReference type="SUPFAM" id="SSF47384">
    <property type="entry name" value="Homodimeric domain of signal transducing histidine kinase"/>
    <property type="match status" value="1"/>
</dbReference>
<dbReference type="SMART" id="SM00388">
    <property type="entry name" value="HisKA"/>
    <property type="match status" value="1"/>
</dbReference>
<keyword evidence="3" id="KW-0597">Phosphoprotein</keyword>
<dbReference type="Pfam" id="PF00512">
    <property type="entry name" value="HisKA"/>
    <property type="match status" value="1"/>
</dbReference>
<accession>A0ABT8R9A8</accession>
<feature type="coiled-coil region" evidence="7">
    <location>
        <begin position="167"/>
        <end position="194"/>
    </location>
</feature>
<proteinExistence type="predicted"/>
<name>A0ABT8R9A8_9BACT</name>
<gene>
    <name evidence="10" type="ORF">Q0590_20550</name>
</gene>
<dbReference type="InterPro" id="IPR003594">
    <property type="entry name" value="HATPase_dom"/>
</dbReference>
<reference evidence="10" key="1">
    <citation type="submission" date="2023-07" db="EMBL/GenBank/DDBJ databases">
        <title>The genome sequence of Rhodocytophaga aerolata KACC 12507.</title>
        <authorList>
            <person name="Zhang X."/>
        </authorList>
    </citation>
    <scope>NUCLEOTIDE SEQUENCE</scope>
    <source>
        <strain evidence="10">KACC 12507</strain>
    </source>
</reference>
<feature type="transmembrane region" description="Helical" evidence="8">
    <location>
        <begin position="122"/>
        <end position="141"/>
    </location>
</feature>